<organism evidence="1 2">
    <name type="scientific">Flavobacterium azizsancarii</name>
    <dbReference type="NCBI Taxonomy" id="2961580"/>
    <lineage>
        <taxon>Bacteria</taxon>
        <taxon>Pseudomonadati</taxon>
        <taxon>Bacteroidota</taxon>
        <taxon>Flavobacteriia</taxon>
        <taxon>Flavobacteriales</taxon>
        <taxon>Flavobacteriaceae</taxon>
        <taxon>Flavobacterium</taxon>
    </lineage>
</organism>
<dbReference type="Proteomes" id="UP001212170">
    <property type="component" value="Unassembled WGS sequence"/>
</dbReference>
<proteinExistence type="predicted"/>
<protein>
    <recommendedName>
        <fullName evidence="3">SCP2 domain-containing protein</fullName>
    </recommendedName>
</protein>
<evidence type="ECO:0008006" key="3">
    <source>
        <dbReference type="Google" id="ProtNLM"/>
    </source>
</evidence>
<dbReference type="EMBL" id="JAMZNK010000001">
    <property type="protein sequence ID" value="MDA6067991.1"/>
    <property type="molecule type" value="Genomic_DNA"/>
</dbReference>
<gene>
    <name evidence="1" type="ORF">NJT12_00040</name>
</gene>
<dbReference type="RefSeq" id="WP_271333875.1">
    <property type="nucleotide sequence ID" value="NZ_JAMZNK010000001.1"/>
</dbReference>
<sequence length="168" mass="18015">MKDTPAQIKAIIKQIVGANSNLPVTGIVQSIQGESCTVKLISGLDISDVKLKATIDDQSDFILVTPKVGSSVLMLSSTGDLTNMTVIKADQFEKIEICQGGLELLIDSSDSKLSIKNEAVSLKEIFTDLGTLLKQLKVYTPMGPSGTPLPDSITAIESFETKFNQLLK</sequence>
<name>A0ABT4W626_9FLAO</name>
<comment type="caution">
    <text evidence="1">The sequence shown here is derived from an EMBL/GenBank/DDBJ whole genome shotgun (WGS) entry which is preliminary data.</text>
</comment>
<evidence type="ECO:0000313" key="1">
    <source>
        <dbReference type="EMBL" id="MDA6067991.1"/>
    </source>
</evidence>
<accession>A0ABT4W626</accession>
<reference evidence="1 2" key="1">
    <citation type="journal article" date="2023" name="Chemosphere">
        <title>Whole genome analysis of Flavobacterium aziz-sancarii sp. nov., isolated from Ardley Island (Antarctica), revealed a rich resistome and bioremediation potential.</title>
        <authorList>
            <person name="Otur C."/>
            <person name="Okay S."/>
            <person name="Kurt-Kizildogan A."/>
        </authorList>
    </citation>
    <scope>NUCLEOTIDE SEQUENCE [LARGE SCALE GENOMIC DNA]</scope>
    <source>
        <strain evidence="1 2">AC</strain>
    </source>
</reference>
<evidence type="ECO:0000313" key="2">
    <source>
        <dbReference type="Proteomes" id="UP001212170"/>
    </source>
</evidence>
<keyword evidence="2" id="KW-1185">Reference proteome</keyword>